<dbReference type="AlphaFoldDB" id="J3NI37"/>
<reference evidence="5" key="1">
    <citation type="submission" date="2010-07" db="EMBL/GenBank/DDBJ databases">
        <title>The genome sequence of Gaeumannomyces graminis var. tritici strain R3-111a-1.</title>
        <authorList>
            <consortium name="The Broad Institute Genome Sequencing Platform"/>
            <person name="Ma L.-J."/>
            <person name="Dead R."/>
            <person name="Young S."/>
            <person name="Zeng Q."/>
            <person name="Koehrsen M."/>
            <person name="Alvarado L."/>
            <person name="Berlin A."/>
            <person name="Chapman S.B."/>
            <person name="Chen Z."/>
            <person name="Freedman E."/>
            <person name="Gellesch M."/>
            <person name="Goldberg J."/>
            <person name="Griggs A."/>
            <person name="Gujja S."/>
            <person name="Heilman E.R."/>
            <person name="Heiman D."/>
            <person name="Hepburn T."/>
            <person name="Howarth C."/>
            <person name="Jen D."/>
            <person name="Larson L."/>
            <person name="Mehta T."/>
            <person name="Neiman D."/>
            <person name="Pearson M."/>
            <person name="Roberts A."/>
            <person name="Saif S."/>
            <person name="Shea T."/>
            <person name="Shenoy N."/>
            <person name="Sisk P."/>
            <person name="Stolte C."/>
            <person name="Sykes S."/>
            <person name="Walk T."/>
            <person name="White J."/>
            <person name="Yandava C."/>
            <person name="Haas B."/>
            <person name="Nusbaum C."/>
            <person name="Birren B."/>
        </authorList>
    </citation>
    <scope>NUCLEOTIDE SEQUENCE [LARGE SCALE GENOMIC DNA]</scope>
    <source>
        <strain evidence="5">R3-111a-1</strain>
    </source>
</reference>
<feature type="compositionally biased region" description="Basic and acidic residues" evidence="2">
    <location>
        <begin position="100"/>
        <end position="114"/>
    </location>
</feature>
<dbReference type="Proteomes" id="UP000006039">
    <property type="component" value="Unassembled WGS sequence"/>
</dbReference>
<keyword evidence="5" id="KW-1185">Reference proteome</keyword>
<proteinExistence type="predicted"/>
<dbReference type="PANTHER" id="PTHR42040">
    <property type="entry name" value="INNER KINETOCHORE SUBUNIT FTA4"/>
    <property type="match status" value="1"/>
</dbReference>
<reference evidence="4" key="5">
    <citation type="submission" date="2018-04" db="UniProtKB">
        <authorList>
            <consortium name="EnsemblFungi"/>
        </authorList>
    </citation>
    <scope>IDENTIFICATION</scope>
    <source>
        <strain evidence="4">R3-111a-1</strain>
    </source>
</reference>
<evidence type="ECO:0000313" key="5">
    <source>
        <dbReference type="Proteomes" id="UP000006039"/>
    </source>
</evidence>
<protein>
    <recommendedName>
        <fullName evidence="6">Kinetochore protein fta4</fullName>
    </recommendedName>
</protein>
<dbReference type="eggNOG" id="ENOG502S9QD">
    <property type="taxonomic scope" value="Eukaryota"/>
</dbReference>
<evidence type="ECO:0008006" key="6">
    <source>
        <dbReference type="Google" id="ProtNLM"/>
    </source>
</evidence>
<dbReference type="HOGENOM" id="CLU_058478_0_0_1"/>
<accession>J3NI37</accession>
<sequence length="264" mass="28537">MASPAPPTIQALKQDFIAEQTRLLSQPLAPSRAWSKANSSAAAAATGTAPPLPLPQKAVDDALARFNHRLQQHSARVYSPPATRHVAEQLEQLYLAAERDGGAPRAGEDGHDDGGGDAGLTLSADFADPQTIAALPPSWPSDQDVSARPMEARRYADLSARLQDLSAARGEAEARARRLRDMRRGLVPFISGGDGGESLQRNLVTKDGELERELERTRILMARVGDRVLRAVREEGRGGQDDDDAPVAVADEERRKVADLLDRF</sequence>
<reference evidence="3" key="2">
    <citation type="submission" date="2010-07" db="EMBL/GenBank/DDBJ databases">
        <authorList>
            <consortium name="The Broad Institute Genome Sequencing Platform"/>
            <consortium name="Broad Institute Genome Sequencing Center for Infectious Disease"/>
            <person name="Ma L.-J."/>
            <person name="Dead R."/>
            <person name="Young S."/>
            <person name="Zeng Q."/>
            <person name="Koehrsen M."/>
            <person name="Alvarado L."/>
            <person name="Berlin A."/>
            <person name="Chapman S.B."/>
            <person name="Chen Z."/>
            <person name="Freedman E."/>
            <person name="Gellesch M."/>
            <person name="Goldberg J."/>
            <person name="Griggs A."/>
            <person name="Gujja S."/>
            <person name="Heilman E.R."/>
            <person name="Heiman D."/>
            <person name="Hepburn T."/>
            <person name="Howarth C."/>
            <person name="Jen D."/>
            <person name="Larson L."/>
            <person name="Mehta T."/>
            <person name="Neiman D."/>
            <person name="Pearson M."/>
            <person name="Roberts A."/>
            <person name="Saif S."/>
            <person name="Shea T."/>
            <person name="Shenoy N."/>
            <person name="Sisk P."/>
            <person name="Stolte C."/>
            <person name="Sykes S."/>
            <person name="Walk T."/>
            <person name="White J."/>
            <person name="Yandava C."/>
            <person name="Haas B."/>
            <person name="Nusbaum C."/>
            <person name="Birren B."/>
        </authorList>
    </citation>
    <scope>NUCLEOTIDE SEQUENCE</scope>
    <source>
        <strain evidence="3">R3-111a-1</strain>
    </source>
</reference>
<dbReference type="EMBL" id="GL385395">
    <property type="protein sequence ID" value="EJT80930.1"/>
    <property type="molecule type" value="Genomic_DNA"/>
</dbReference>
<evidence type="ECO:0000256" key="2">
    <source>
        <dbReference type="SAM" id="MobiDB-lite"/>
    </source>
</evidence>
<dbReference type="InterPro" id="IPR025207">
    <property type="entry name" value="Sim4_Fta4"/>
</dbReference>
<evidence type="ECO:0000256" key="1">
    <source>
        <dbReference type="SAM" id="Coils"/>
    </source>
</evidence>
<feature type="region of interest" description="Disordered" evidence="2">
    <location>
        <begin position="100"/>
        <end position="123"/>
    </location>
</feature>
<evidence type="ECO:0000313" key="4">
    <source>
        <dbReference type="EnsemblFungi" id="EJT80930"/>
    </source>
</evidence>
<dbReference type="RefSeq" id="XP_009216939.1">
    <property type="nucleotide sequence ID" value="XM_009218675.1"/>
</dbReference>
<evidence type="ECO:0000313" key="3">
    <source>
        <dbReference type="EMBL" id="EJT80930.1"/>
    </source>
</evidence>
<reference evidence="4" key="4">
    <citation type="journal article" date="2015" name="G3 (Bethesda)">
        <title>Genome sequences of three phytopathogenic species of the Magnaporthaceae family of fungi.</title>
        <authorList>
            <person name="Okagaki L.H."/>
            <person name="Nunes C.C."/>
            <person name="Sailsbery J."/>
            <person name="Clay B."/>
            <person name="Brown D."/>
            <person name="John T."/>
            <person name="Oh Y."/>
            <person name="Young N."/>
            <person name="Fitzgerald M."/>
            <person name="Haas B.J."/>
            <person name="Zeng Q."/>
            <person name="Young S."/>
            <person name="Adiconis X."/>
            <person name="Fan L."/>
            <person name="Levin J.Z."/>
            <person name="Mitchell T.K."/>
            <person name="Okubara P.A."/>
            <person name="Farman M.L."/>
            <person name="Kohn L.M."/>
            <person name="Birren B."/>
            <person name="Ma L.-J."/>
            <person name="Dean R.A."/>
        </authorList>
    </citation>
    <scope>NUCLEOTIDE SEQUENCE</scope>
    <source>
        <strain evidence="4">R3-111a-1</strain>
    </source>
</reference>
<reference evidence="3" key="3">
    <citation type="submission" date="2010-09" db="EMBL/GenBank/DDBJ databases">
        <title>Annotation of Gaeumannomyces graminis var. tritici R3-111a-1.</title>
        <authorList>
            <consortium name="The Broad Institute Genome Sequencing Platform"/>
            <person name="Ma L.-J."/>
            <person name="Dead R."/>
            <person name="Young S.K."/>
            <person name="Zeng Q."/>
            <person name="Gargeya S."/>
            <person name="Fitzgerald M."/>
            <person name="Haas B."/>
            <person name="Abouelleil A."/>
            <person name="Alvarado L."/>
            <person name="Arachchi H.M."/>
            <person name="Berlin A."/>
            <person name="Brown A."/>
            <person name="Chapman S.B."/>
            <person name="Chen Z."/>
            <person name="Dunbar C."/>
            <person name="Freedman E."/>
            <person name="Gearin G."/>
            <person name="Gellesch M."/>
            <person name="Goldberg J."/>
            <person name="Griggs A."/>
            <person name="Gujja S."/>
            <person name="Heiman D."/>
            <person name="Howarth C."/>
            <person name="Larson L."/>
            <person name="Lui A."/>
            <person name="MacDonald P.J.P."/>
            <person name="Mehta T."/>
            <person name="Montmayeur A."/>
            <person name="Murphy C."/>
            <person name="Neiman D."/>
            <person name="Pearson M."/>
            <person name="Priest M."/>
            <person name="Roberts A."/>
            <person name="Saif S."/>
            <person name="Shea T."/>
            <person name="Shenoy N."/>
            <person name="Sisk P."/>
            <person name="Stolte C."/>
            <person name="Sykes S."/>
            <person name="Yandava C."/>
            <person name="Wortman J."/>
            <person name="Nusbaum C."/>
            <person name="Birren B."/>
        </authorList>
    </citation>
    <scope>NUCLEOTIDE SEQUENCE</scope>
    <source>
        <strain evidence="3">R3-111a-1</strain>
    </source>
</reference>
<name>J3NI37_GAET3</name>
<organism evidence="3">
    <name type="scientific">Gaeumannomyces tritici (strain R3-111a-1)</name>
    <name type="common">Wheat and barley take-all root rot fungus</name>
    <name type="synonym">Gaeumannomyces graminis var. tritici</name>
    <dbReference type="NCBI Taxonomy" id="644352"/>
    <lineage>
        <taxon>Eukaryota</taxon>
        <taxon>Fungi</taxon>
        <taxon>Dikarya</taxon>
        <taxon>Ascomycota</taxon>
        <taxon>Pezizomycotina</taxon>
        <taxon>Sordariomycetes</taxon>
        <taxon>Sordariomycetidae</taxon>
        <taxon>Magnaporthales</taxon>
        <taxon>Magnaporthaceae</taxon>
        <taxon>Gaeumannomyces</taxon>
    </lineage>
</organism>
<gene>
    <name evidence="4" type="primary">20341378</name>
    <name evidence="3" type="ORF">GGTG_00920</name>
</gene>
<dbReference type="STRING" id="644352.J3NI37"/>
<dbReference type="EnsemblFungi" id="EJT80930">
    <property type="protein sequence ID" value="EJT80930"/>
    <property type="gene ID" value="GGTG_00920"/>
</dbReference>
<dbReference type="Pfam" id="PF13093">
    <property type="entry name" value="FTA4"/>
    <property type="match status" value="1"/>
</dbReference>
<dbReference type="GeneID" id="20341378"/>
<dbReference type="PANTHER" id="PTHR42040:SF1">
    <property type="entry name" value="INNER KINETOCHORE SUBUNIT FTA4"/>
    <property type="match status" value="1"/>
</dbReference>
<dbReference type="GO" id="GO:0031511">
    <property type="term" value="C:Mis6-Sim4 complex"/>
    <property type="evidence" value="ECO:0007669"/>
    <property type="project" value="InterPro"/>
</dbReference>
<feature type="region of interest" description="Disordered" evidence="2">
    <location>
        <begin position="27"/>
        <end position="54"/>
    </location>
</feature>
<feature type="compositionally biased region" description="Low complexity" evidence="2">
    <location>
        <begin position="31"/>
        <end position="45"/>
    </location>
</feature>
<feature type="coiled-coil region" evidence="1">
    <location>
        <begin position="155"/>
        <end position="182"/>
    </location>
</feature>
<keyword evidence="1" id="KW-0175">Coiled coil</keyword>
<dbReference type="VEuPathDB" id="FungiDB:GGTG_00920"/>
<dbReference type="OrthoDB" id="21214at2759"/>